<evidence type="ECO:0000313" key="2">
    <source>
        <dbReference type="Proteomes" id="UP001189429"/>
    </source>
</evidence>
<keyword evidence="2" id="KW-1185">Reference proteome</keyword>
<proteinExistence type="predicted"/>
<dbReference type="EMBL" id="CAUYUJ010014708">
    <property type="protein sequence ID" value="CAK0845002.1"/>
    <property type="molecule type" value="Genomic_DNA"/>
</dbReference>
<reference evidence="1" key="1">
    <citation type="submission" date="2023-10" db="EMBL/GenBank/DDBJ databases">
        <authorList>
            <person name="Chen Y."/>
            <person name="Shah S."/>
            <person name="Dougan E. K."/>
            <person name="Thang M."/>
            <person name="Chan C."/>
        </authorList>
    </citation>
    <scope>NUCLEOTIDE SEQUENCE [LARGE SCALE GENOMIC DNA]</scope>
</reference>
<comment type="caution">
    <text evidence="1">The sequence shown here is derived from an EMBL/GenBank/DDBJ whole genome shotgun (WGS) entry which is preliminary data.</text>
</comment>
<feature type="non-terminal residue" evidence="1">
    <location>
        <position position="1"/>
    </location>
</feature>
<evidence type="ECO:0000313" key="1">
    <source>
        <dbReference type="EMBL" id="CAK0845002.1"/>
    </source>
</evidence>
<gene>
    <name evidence="1" type="ORF">PCOR1329_LOCUS38934</name>
</gene>
<name>A0ABN9TGT8_9DINO</name>
<organism evidence="1 2">
    <name type="scientific">Prorocentrum cordatum</name>
    <dbReference type="NCBI Taxonomy" id="2364126"/>
    <lineage>
        <taxon>Eukaryota</taxon>
        <taxon>Sar</taxon>
        <taxon>Alveolata</taxon>
        <taxon>Dinophyceae</taxon>
        <taxon>Prorocentrales</taxon>
        <taxon>Prorocentraceae</taxon>
        <taxon>Prorocentrum</taxon>
    </lineage>
</organism>
<sequence>TFFVDGMRVDADGYGGDGWFFAWHLCIFGANVNSWSTADTVVNWVRDQADVGGSGAESWGLVQSKFQVVTLQETRLKSPDKIISAQSWACRNGHQVSLGKALSTGDGPLQSSGGVGILVAGEIASRPLDLPGLGRFDGRIVGRVINAGFDQGLEIYSVYLVNDIGVTGENLELLE</sequence>
<dbReference type="Proteomes" id="UP001189429">
    <property type="component" value="Unassembled WGS sequence"/>
</dbReference>
<protein>
    <submittedName>
        <fullName evidence="1">Uncharacterized protein</fullName>
    </submittedName>
</protein>
<feature type="non-terminal residue" evidence="1">
    <location>
        <position position="175"/>
    </location>
</feature>
<accession>A0ABN9TGT8</accession>